<evidence type="ECO:0000256" key="1">
    <source>
        <dbReference type="ARBA" id="ARBA00004123"/>
    </source>
</evidence>
<evidence type="ECO:0000256" key="3">
    <source>
        <dbReference type="ARBA" id="ARBA00022679"/>
    </source>
</evidence>
<feature type="region of interest" description="Disordered" evidence="8">
    <location>
        <begin position="705"/>
        <end position="785"/>
    </location>
</feature>
<evidence type="ECO:0000313" key="11">
    <source>
        <dbReference type="WBParaSite" id="TCLT_0000878901-mRNA-1"/>
    </source>
</evidence>
<feature type="compositionally biased region" description="Low complexity" evidence="8">
    <location>
        <begin position="538"/>
        <end position="549"/>
    </location>
</feature>
<dbReference type="InterPro" id="IPR012677">
    <property type="entry name" value="Nucleotide-bd_a/b_plait_sf"/>
</dbReference>
<dbReference type="Gene3D" id="3.30.70.330">
    <property type="match status" value="1"/>
</dbReference>
<keyword evidence="4" id="KW-0949">S-adenosyl-L-methionine</keyword>
<evidence type="ECO:0000256" key="8">
    <source>
        <dbReference type="SAM" id="MobiDB-lite"/>
    </source>
</evidence>
<dbReference type="WBParaSite" id="TCLT_0000878901-mRNA-1">
    <property type="protein sequence ID" value="TCLT_0000878901-mRNA-1"/>
    <property type="gene ID" value="TCLT_0000878901"/>
</dbReference>
<keyword evidence="9" id="KW-1133">Transmembrane helix</keyword>
<dbReference type="Pfam" id="PF00076">
    <property type="entry name" value="RRM_1"/>
    <property type="match status" value="1"/>
</dbReference>
<proteinExistence type="predicted"/>
<keyword evidence="5" id="KW-0156">Chromatin regulator</keyword>
<evidence type="ECO:0000256" key="2">
    <source>
        <dbReference type="ARBA" id="ARBA00022603"/>
    </source>
</evidence>
<feature type="compositionally biased region" description="Acidic residues" evidence="8">
    <location>
        <begin position="550"/>
        <end position="559"/>
    </location>
</feature>
<keyword evidence="9" id="KW-0812">Transmembrane</keyword>
<reference evidence="11" key="1">
    <citation type="submission" date="2017-02" db="UniProtKB">
        <authorList>
            <consortium name="WormBaseParasite"/>
        </authorList>
    </citation>
    <scope>IDENTIFICATION</scope>
</reference>
<dbReference type="GO" id="GO:0042800">
    <property type="term" value="F:histone H3K4 methyltransferase activity"/>
    <property type="evidence" value="ECO:0007669"/>
    <property type="project" value="InterPro"/>
</dbReference>
<accession>A0A0N5D6W5</accession>
<dbReference type="SUPFAM" id="SSF54928">
    <property type="entry name" value="RNA-binding domain, RBD"/>
    <property type="match status" value="1"/>
</dbReference>
<feature type="compositionally biased region" description="Basic residues" evidence="8">
    <location>
        <begin position="746"/>
        <end position="755"/>
    </location>
</feature>
<dbReference type="InterPro" id="IPR044570">
    <property type="entry name" value="Set1-like"/>
</dbReference>
<name>A0A0N5D6W5_THECL</name>
<keyword evidence="9" id="KW-0472">Membrane</keyword>
<dbReference type="PANTHER" id="PTHR45814">
    <property type="entry name" value="HISTONE-LYSINE N-METHYLTRANSFERASE SETD1"/>
    <property type="match status" value="1"/>
</dbReference>
<feature type="domain" description="RRM" evidence="10">
    <location>
        <begin position="70"/>
        <end position="141"/>
    </location>
</feature>
<evidence type="ECO:0000256" key="7">
    <source>
        <dbReference type="PROSITE-ProRule" id="PRU00176"/>
    </source>
</evidence>
<organism evidence="11">
    <name type="scientific">Thelazia callipaeda</name>
    <name type="common">Oriental eyeworm</name>
    <name type="synonym">Parasitic nematode</name>
    <dbReference type="NCBI Taxonomy" id="103827"/>
    <lineage>
        <taxon>Eukaryota</taxon>
        <taxon>Metazoa</taxon>
        <taxon>Ecdysozoa</taxon>
        <taxon>Nematoda</taxon>
        <taxon>Chromadorea</taxon>
        <taxon>Rhabditida</taxon>
        <taxon>Spirurina</taxon>
        <taxon>Spiruromorpha</taxon>
        <taxon>Thelazioidea</taxon>
        <taxon>Thelaziidae</taxon>
        <taxon>Thelazia</taxon>
    </lineage>
</organism>
<dbReference type="SMART" id="SM00360">
    <property type="entry name" value="RRM"/>
    <property type="match status" value="1"/>
</dbReference>
<protein>
    <submittedName>
        <fullName evidence="11">RRM domain-containing protein</fullName>
    </submittedName>
</protein>
<feature type="region of interest" description="Disordered" evidence="8">
    <location>
        <begin position="494"/>
        <end position="627"/>
    </location>
</feature>
<evidence type="ECO:0000256" key="5">
    <source>
        <dbReference type="ARBA" id="ARBA00022853"/>
    </source>
</evidence>
<comment type="subcellular location">
    <subcellularLocation>
        <location evidence="1">Nucleus</location>
    </subcellularLocation>
</comment>
<dbReference type="AlphaFoldDB" id="A0A0N5D6W5"/>
<feature type="transmembrane region" description="Helical" evidence="9">
    <location>
        <begin position="34"/>
        <end position="56"/>
    </location>
</feature>
<keyword evidence="3" id="KW-0808">Transferase</keyword>
<dbReference type="OMA" id="IAWKAIN"/>
<dbReference type="PROSITE" id="PS50102">
    <property type="entry name" value="RRM"/>
    <property type="match status" value="1"/>
</dbReference>
<feature type="compositionally biased region" description="Basic and acidic residues" evidence="8">
    <location>
        <begin position="596"/>
        <end position="620"/>
    </location>
</feature>
<dbReference type="GO" id="GO:0032259">
    <property type="term" value="P:methylation"/>
    <property type="evidence" value="ECO:0007669"/>
    <property type="project" value="UniProtKB-KW"/>
</dbReference>
<evidence type="ECO:0000256" key="4">
    <source>
        <dbReference type="ARBA" id="ARBA00022691"/>
    </source>
</evidence>
<dbReference type="PANTHER" id="PTHR45814:SF2">
    <property type="entry name" value="HISTONE-LYSINE N-METHYLTRANSFERASE SETD1"/>
    <property type="match status" value="1"/>
</dbReference>
<evidence type="ECO:0000259" key="10">
    <source>
        <dbReference type="PROSITE" id="PS50102"/>
    </source>
</evidence>
<feature type="compositionally biased region" description="Basic and acidic residues" evidence="8">
    <location>
        <begin position="711"/>
        <end position="725"/>
    </location>
</feature>
<dbReference type="InterPro" id="IPR000504">
    <property type="entry name" value="RRM_dom"/>
</dbReference>
<dbReference type="GO" id="GO:0048188">
    <property type="term" value="C:Set1C/COMPASS complex"/>
    <property type="evidence" value="ECO:0007669"/>
    <property type="project" value="TreeGrafter"/>
</dbReference>
<feature type="compositionally biased region" description="Basic and acidic residues" evidence="8">
    <location>
        <begin position="499"/>
        <end position="517"/>
    </location>
</feature>
<dbReference type="GO" id="GO:0003723">
    <property type="term" value="F:RNA binding"/>
    <property type="evidence" value="ECO:0007669"/>
    <property type="project" value="UniProtKB-UniRule"/>
</dbReference>
<feature type="compositionally biased region" description="Polar residues" evidence="8">
    <location>
        <begin position="518"/>
        <end position="528"/>
    </location>
</feature>
<sequence length="871" mass="98379">MCQIFTDQRKYNVHTLGDPRNPLTRFRSVESVNLLLPSFIVRYFYEFIAAISYFLFYDLDNNSVGVQPRREVSIFGLNDNINETFLSDMCNKTGAVIEVFVYMHPRTKKHLGMAYVVFQDVDKANSFVRKNNGTSVMGQTITCIIDPLIIGSNNVFSKAKEISRRYEEQAVEVAPVPRYLSRLDHNVLVEFRKTNQTETSDHDDSTDFEYKSVSRNNSLKGEYHEDEKNESPAFQKAKLNAIPSTSSQEPENFVELNSTAQKQIENVIVPFHRDKNPQQHQALAEAVLPKITSKVIGVLAEIRKFTKRMLILKKIGYVTHAGSTDENIPSSREKPAPPSSVGHLLIPVTTTHTSSPSMETASVLAHQSLHTHHMMPQQIPPAPFACFRSIPPNSSFPPVFPPVPSPAYFPPSSFPPIPGLPRFSHWPDLSQPPPPPFIPASLNTWPRTEKNVPPFFPIGNVMQAAPNFVRVPSSPASAFYHTMPSTSAFDASAVVDSETMQKRREEGQSKGTVEKQGHNFSVNENMELSSRKRHHESCSASSASLSSSLESDEESESSEESSHSRRNRQVVVKNNAREKHAATSSPVQSPDLVEEVESHQLISKDRKWEKQHVEDSEHSVEPSVDLPDLEGVSSKDELIEGCQLQKKQLLVIAHLVYNIHMKYIFFNFLSLANIGDAISAYEILSKRTQSQQLQRVDWRKKRLMKIKRKKRDQEVSNAKKNEKSHRWSSSSTTDSQTESDDSSYRNYKKSSKRVFRSSTNRREDGIEAMSTSSEESQNEESCSDSKSQRSINFLVKKNLPNNQSIQSLPVLGCSSLSEKLSEDLPLPYLTSGSSRSLFERRLENLFRSTSVQPAVKCLNFVDLRFFECKVA</sequence>
<keyword evidence="2" id="KW-0489">Methyltransferase</keyword>
<keyword evidence="7" id="KW-0694">RNA-binding</keyword>
<evidence type="ECO:0000256" key="9">
    <source>
        <dbReference type="SAM" id="Phobius"/>
    </source>
</evidence>
<evidence type="ECO:0000256" key="6">
    <source>
        <dbReference type="ARBA" id="ARBA00023242"/>
    </source>
</evidence>
<keyword evidence="6" id="KW-0539">Nucleus</keyword>
<dbReference type="InterPro" id="IPR035979">
    <property type="entry name" value="RBD_domain_sf"/>
</dbReference>